<accession>A0AAV7TYZ3</accession>
<proteinExistence type="predicted"/>
<evidence type="ECO:0000256" key="1">
    <source>
        <dbReference type="SAM" id="MobiDB-lite"/>
    </source>
</evidence>
<gene>
    <name evidence="2" type="ORF">NDU88_007126</name>
</gene>
<feature type="region of interest" description="Disordered" evidence="1">
    <location>
        <begin position="21"/>
        <end position="150"/>
    </location>
</feature>
<evidence type="ECO:0000313" key="2">
    <source>
        <dbReference type="EMBL" id="KAJ1181927.1"/>
    </source>
</evidence>
<dbReference type="EMBL" id="JANPWB010000006">
    <property type="protein sequence ID" value="KAJ1181927.1"/>
    <property type="molecule type" value="Genomic_DNA"/>
</dbReference>
<protein>
    <submittedName>
        <fullName evidence="2">Uncharacterized protein</fullName>
    </submittedName>
</protein>
<dbReference type="AlphaFoldDB" id="A0AAV7TYZ3"/>
<comment type="caution">
    <text evidence="2">The sequence shown here is derived from an EMBL/GenBank/DDBJ whole genome shotgun (WGS) entry which is preliminary data.</text>
</comment>
<evidence type="ECO:0000313" key="3">
    <source>
        <dbReference type="Proteomes" id="UP001066276"/>
    </source>
</evidence>
<reference evidence="2" key="1">
    <citation type="journal article" date="2022" name="bioRxiv">
        <title>Sequencing and chromosome-scale assembly of the giantPleurodeles waltlgenome.</title>
        <authorList>
            <person name="Brown T."/>
            <person name="Elewa A."/>
            <person name="Iarovenko S."/>
            <person name="Subramanian E."/>
            <person name="Araus A.J."/>
            <person name="Petzold A."/>
            <person name="Susuki M."/>
            <person name="Suzuki K.-i.T."/>
            <person name="Hayashi T."/>
            <person name="Toyoda A."/>
            <person name="Oliveira C."/>
            <person name="Osipova E."/>
            <person name="Leigh N.D."/>
            <person name="Simon A."/>
            <person name="Yun M.H."/>
        </authorList>
    </citation>
    <scope>NUCLEOTIDE SEQUENCE</scope>
    <source>
        <strain evidence="2">20211129_DDA</strain>
        <tissue evidence="2">Liver</tissue>
    </source>
</reference>
<sequence>MDDSGGARRFFLSFPFFLCGSPPGRGTRSPHPVDVPPEGCGQARSDLHCRGGATATNRPPHPVQAPARTAPVSGGGPERKSAQSLRGWNAPAGHLGPGPPAGERAQSLVPDGERSAPAGQIARPRPVHSASAPAEAWDPFAVPARGETRR</sequence>
<name>A0AAV7TYZ3_PLEWA</name>
<dbReference type="Proteomes" id="UP001066276">
    <property type="component" value="Chromosome 3_2"/>
</dbReference>
<organism evidence="2 3">
    <name type="scientific">Pleurodeles waltl</name>
    <name type="common">Iberian ribbed newt</name>
    <dbReference type="NCBI Taxonomy" id="8319"/>
    <lineage>
        <taxon>Eukaryota</taxon>
        <taxon>Metazoa</taxon>
        <taxon>Chordata</taxon>
        <taxon>Craniata</taxon>
        <taxon>Vertebrata</taxon>
        <taxon>Euteleostomi</taxon>
        <taxon>Amphibia</taxon>
        <taxon>Batrachia</taxon>
        <taxon>Caudata</taxon>
        <taxon>Salamandroidea</taxon>
        <taxon>Salamandridae</taxon>
        <taxon>Pleurodelinae</taxon>
        <taxon>Pleurodeles</taxon>
    </lineage>
</organism>
<keyword evidence="3" id="KW-1185">Reference proteome</keyword>